<feature type="region of interest" description="Disordered" evidence="1">
    <location>
        <begin position="1"/>
        <end position="45"/>
    </location>
</feature>
<feature type="region of interest" description="Disordered" evidence="1">
    <location>
        <begin position="191"/>
        <end position="223"/>
    </location>
</feature>
<feature type="compositionally biased region" description="Basic and acidic residues" evidence="1">
    <location>
        <begin position="1"/>
        <end position="12"/>
    </location>
</feature>
<reference evidence="3" key="5">
    <citation type="submission" date="2008-12" db="EMBL/GenBank/DDBJ databases">
        <title>Improved gene annotation of the rice (Oryza sativa) genomes.</title>
        <authorList>
            <person name="Wang J."/>
            <person name="Li R."/>
            <person name="Fan W."/>
            <person name="Huang Q."/>
            <person name="Zhang J."/>
            <person name="Zhou Y."/>
            <person name="Hu Y."/>
            <person name="Zi S."/>
            <person name="Li J."/>
            <person name="Ni P."/>
            <person name="Zheng H."/>
            <person name="Zhang Y."/>
            <person name="Zhao M."/>
            <person name="Hao Q."/>
            <person name="McDermott J."/>
            <person name="Samudrala R."/>
            <person name="Kristiansen K."/>
            <person name="Wong G.K.-S."/>
        </authorList>
    </citation>
    <scope>NUCLEOTIDE SEQUENCE</scope>
</reference>
<organism evidence="3">
    <name type="scientific">Oryza sativa subsp. japonica</name>
    <name type="common">Rice</name>
    <dbReference type="NCBI Taxonomy" id="39947"/>
    <lineage>
        <taxon>Eukaryota</taxon>
        <taxon>Viridiplantae</taxon>
        <taxon>Streptophyta</taxon>
        <taxon>Embryophyta</taxon>
        <taxon>Tracheophyta</taxon>
        <taxon>Spermatophyta</taxon>
        <taxon>Magnoliopsida</taxon>
        <taxon>Liliopsida</taxon>
        <taxon>Poales</taxon>
        <taxon>Poaceae</taxon>
        <taxon>BOP clade</taxon>
        <taxon>Oryzoideae</taxon>
        <taxon>Oryzeae</taxon>
        <taxon>Oryzinae</taxon>
        <taxon>Oryza</taxon>
        <taxon>Oryza sativa</taxon>
    </lineage>
</organism>
<dbReference type="AlphaFoldDB" id="Q6ZCP4"/>
<proteinExistence type="predicted"/>
<feature type="region of interest" description="Disordered" evidence="1">
    <location>
        <begin position="123"/>
        <end position="166"/>
    </location>
</feature>
<dbReference type="EMBL" id="CM000145">
    <property type="protein sequence ID" value="EEE68115.1"/>
    <property type="molecule type" value="Genomic_DNA"/>
</dbReference>
<reference evidence="3" key="3">
    <citation type="journal article" date="2005" name="PLoS Biol.">
        <title>The genomes of Oryza sativa: a history of duplications.</title>
        <authorList>
            <person name="Yu J."/>
            <person name="Wang J."/>
            <person name="Lin W."/>
            <person name="Li S."/>
            <person name="Li H."/>
            <person name="Zhou J."/>
            <person name="Ni P."/>
            <person name="Dong W."/>
            <person name="Hu S."/>
            <person name="Zeng C."/>
            <person name="Zhang J."/>
            <person name="Zhang Y."/>
            <person name="Li R."/>
            <person name="Xu Z."/>
            <person name="Li S."/>
            <person name="Li X."/>
            <person name="Zheng H."/>
            <person name="Cong L."/>
            <person name="Lin L."/>
            <person name="Yin J."/>
            <person name="Geng J."/>
            <person name="Li G."/>
            <person name="Shi J."/>
            <person name="Liu J."/>
            <person name="Lv H."/>
            <person name="Li J."/>
            <person name="Wang J."/>
            <person name="Deng Y."/>
            <person name="Ran L."/>
            <person name="Shi X."/>
            <person name="Wang X."/>
            <person name="Wu Q."/>
            <person name="Li C."/>
            <person name="Ren X."/>
            <person name="Wang J."/>
            <person name="Wang X."/>
            <person name="Li D."/>
            <person name="Liu D."/>
            <person name="Zhang X."/>
            <person name="Ji Z."/>
            <person name="Zhao W."/>
            <person name="Sun Y."/>
            <person name="Zhang Z."/>
            <person name="Bao J."/>
            <person name="Han Y."/>
            <person name="Dong L."/>
            <person name="Ji J."/>
            <person name="Chen P."/>
            <person name="Wu S."/>
            <person name="Liu J."/>
            <person name="Xiao Y."/>
            <person name="Bu D."/>
            <person name="Tan J."/>
            <person name="Yang L."/>
            <person name="Ye C."/>
            <person name="Zhang J."/>
            <person name="Xu J."/>
            <person name="Zhou Y."/>
            <person name="Yu Y."/>
            <person name="Zhang B."/>
            <person name="Zhuang S."/>
            <person name="Wei H."/>
            <person name="Liu B."/>
            <person name="Lei M."/>
            <person name="Yu H."/>
            <person name="Li Y."/>
            <person name="Xu H."/>
            <person name="Wei S."/>
            <person name="He X."/>
            <person name="Fang L."/>
            <person name="Zhang Z."/>
            <person name="Zhang Y."/>
            <person name="Huang X."/>
            <person name="Su Z."/>
            <person name="Tong W."/>
            <person name="Li J."/>
            <person name="Tong Z."/>
            <person name="Li S."/>
            <person name="Ye J."/>
            <person name="Wang L."/>
            <person name="Fang L."/>
            <person name="Lei T."/>
            <person name="Chen C."/>
            <person name="Chen H."/>
            <person name="Xu Z."/>
            <person name="Li H."/>
            <person name="Huang H."/>
            <person name="Zhang F."/>
            <person name="Xu H."/>
            <person name="Li N."/>
            <person name="Zhao C."/>
            <person name="Li S."/>
            <person name="Dong L."/>
            <person name="Huang Y."/>
            <person name="Li L."/>
            <person name="Xi Y."/>
            <person name="Qi Q."/>
            <person name="Li W."/>
            <person name="Zhang B."/>
            <person name="Hu W."/>
            <person name="Zhang Y."/>
            <person name="Tian X."/>
            <person name="Jiao Y."/>
            <person name="Liang X."/>
            <person name="Jin J."/>
            <person name="Gao L."/>
            <person name="Zheng W."/>
            <person name="Hao B."/>
            <person name="Liu S."/>
            <person name="Wang W."/>
            <person name="Yuan L."/>
            <person name="Cao M."/>
            <person name="McDermott J."/>
            <person name="Samudrala R."/>
            <person name="Wang J."/>
            <person name="Wong G.K."/>
            <person name="Yang H."/>
        </authorList>
    </citation>
    <scope>NUCLEOTIDE SEQUENCE [LARGE SCALE GENOMIC DNA]</scope>
</reference>
<protein>
    <submittedName>
        <fullName evidence="3">Uncharacterized protein</fullName>
    </submittedName>
</protein>
<evidence type="ECO:0000313" key="3">
    <source>
        <dbReference type="EMBL" id="EEE68115.1"/>
    </source>
</evidence>
<feature type="compositionally biased region" description="Basic and acidic residues" evidence="1">
    <location>
        <begin position="213"/>
        <end position="223"/>
    </location>
</feature>
<gene>
    <name evidence="3" type="ORF">OsJ_26182</name>
    <name evidence="2" type="ORF">P0462E11.11</name>
</gene>
<evidence type="ECO:0000256" key="1">
    <source>
        <dbReference type="SAM" id="MobiDB-lite"/>
    </source>
</evidence>
<accession>B9FZ98</accession>
<reference evidence="2" key="1">
    <citation type="submission" date="2001-12" db="EMBL/GenBank/DDBJ databases">
        <title>Oryza sativa nipponbare(GA3) genomic DNA, chromosome 8, PAC clone:P0462E11.</title>
        <authorList>
            <person name="Sasaki T."/>
            <person name="Matsumoto T."/>
            <person name="Yamamoto K."/>
        </authorList>
    </citation>
    <scope>NUCLEOTIDE SEQUENCE</scope>
</reference>
<dbReference type="Proteomes" id="UP000000763">
    <property type="component" value="Chromosome 8"/>
</dbReference>
<feature type="compositionally biased region" description="Basic and acidic residues" evidence="1">
    <location>
        <begin position="195"/>
        <end position="205"/>
    </location>
</feature>
<name>Q6ZCP4_ORYSJ</name>
<evidence type="ECO:0000313" key="4">
    <source>
        <dbReference type="Proteomes" id="UP000000763"/>
    </source>
</evidence>
<sequence>MTRGHALVEPKPRASPRPVARSSSTAAPRHRRSRRREEERNRHRCGPRRQIWRACAQIRRARHRQARHAVGELVRTIVGGGVRQRRARVRIRYRELLPAAAEYSPLRTPPPCRWWSLGRREKRGGEREEAGGQIRCPRGKRPPPLVEKGGREPTSSQPNLSPPPCGSVIAACREDAGERPEVDAALRCGGVNDAVAHERGSDGFERKRRRRDSKGTLERKRIR</sequence>
<dbReference type="Proteomes" id="UP000007752">
    <property type="component" value="Chromosome 8"/>
</dbReference>
<dbReference type="EMBL" id="AP004560">
    <property type="protein sequence ID" value="BAC99545.1"/>
    <property type="molecule type" value="Genomic_DNA"/>
</dbReference>
<reference evidence="4" key="4">
    <citation type="journal article" date="2008" name="Nucleic Acids Res.">
        <title>The rice annotation project database (RAP-DB): 2008 update.</title>
        <authorList>
            <consortium name="The rice annotation project (RAP)"/>
        </authorList>
    </citation>
    <scope>GENOME REANNOTATION</scope>
    <source>
        <strain evidence="4">cv. Nipponbare</strain>
    </source>
</reference>
<accession>Q6ZCP4</accession>
<reference evidence="4" key="2">
    <citation type="journal article" date="2005" name="Nature">
        <title>The map-based sequence of the rice genome.</title>
        <authorList>
            <consortium name="International rice genome sequencing project (IRGSP)"/>
            <person name="Matsumoto T."/>
            <person name="Wu J."/>
            <person name="Kanamori H."/>
            <person name="Katayose Y."/>
            <person name="Fujisawa M."/>
            <person name="Namiki N."/>
            <person name="Mizuno H."/>
            <person name="Yamamoto K."/>
            <person name="Antonio B.A."/>
            <person name="Baba T."/>
            <person name="Sakata K."/>
            <person name="Nagamura Y."/>
            <person name="Aoki H."/>
            <person name="Arikawa K."/>
            <person name="Arita K."/>
            <person name="Bito T."/>
            <person name="Chiden Y."/>
            <person name="Fujitsuka N."/>
            <person name="Fukunaka R."/>
            <person name="Hamada M."/>
            <person name="Harada C."/>
            <person name="Hayashi A."/>
            <person name="Hijishita S."/>
            <person name="Honda M."/>
            <person name="Hosokawa S."/>
            <person name="Ichikawa Y."/>
            <person name="Idonuma A."/>
            <person name="Iijima M."/>
            <person name="Ikeda M."/>
            <person name="Ikeno M."/>
            <person name="Ito K."/>
            <person name="Ito S."/>
            <person name="Ito T."/>
            <person name="Ito Y."/>
            <person name="Ito Y."/>
            <person name="Iwabuchi A."/>
            <person name="Kamiya K."/>
            <person name="Karasawa W."/>
            <person name="Kurita K."/>
            <person name="Katagiri S."/>
            <person name="Kikuta A."/>
            <person name="Kobayashi H."/>
            <person name="Kobayashi N."/>
            <person name="Machita K."/>
            <person name="Maehara T."/>
            <person name="Masukawa M."/>
            <person name="Mizubayashi T."/>
            <person name="Mukai Y."/>
            <person name="Nagasaki H."/>
            <person name="Nagata Y."/>
            <person name="Naito S."/>
            <person name="Nakashima M."/>
            <person name="Nakama Y."/>
            <person name="Nakamichi Y."/>
            <person name="Nakamura M."/>
            <person name="Meguro A."/>
            <person name="Negishi M."/>
            <person name="Ohta I."/>
            <person name="Ohta T."/>
            <person name="Okamoto M."/>
            <person name="Ono N."/>
            <person name="Saji S."/>
            <person name="Sakaguchi M."/>
            <person name="Sakai K."/>
            <person name="Shibata M."/>
            <person name="Shimokawa T."/>
            <person name="Song J."/>
            <person name="Takazaki Y."/>
            <person name="Terasawa K."/>
            <person name="Tsugane M."/>
            <person name="Tsuji K."/>
            <person name="Ueda S."/>
            <person name="Waki K."/>
            <person name="Yamagata H."/>
            <person name="Yamamoto M."/>
            <person name="Yamamoto S."/>
            <person name="Yamane H."/>
            <person name="Yoshiki S."/>
            <person name="Yoshihara R."/>
            <person name="Yukawa K."/>
            <person name="Zhong H."/>
            <person name="Yano M."/>
            <person name="Yuan Q."/>
            <person name="Ouyang S."/>
            <person name="Liu J."/>
            <person name="Jones K.M."/>
            <person name="Gansberger K."/>
            <person name="Moffat K."/>
            <person name="Hill J."/>
            <person name="Bera J."/>
            <person name="Fadrosh D."/>
            <person name="Jin S."/>
            <person name="Johri S."/>
            <person name="Kim M."/>
            <person name="Overton L."/>
            <person name="Reardon M."/>
            <person name="Tsitrin T."/>
            <person name="Vuong H."/>
            <person name="Weaver B."/>
            <person name="Ciecko A."/>
            <person name="Tallon L."/>
            <person name="Jackson J."/>
            <person name="Pai G."/>
            <person name="Aken S.V."/>
            <person name="Utterback T."/>
            <person name="Reidmuller S."/>
            <person name="Feldblyum T."/>
            <person name="Hsiao J."/>
            <person name="Zismann V."/>
            <person name="Iobst S."/>
            <person name="de Vazeille A.R."/>
            <person name="Buell C.R."/>
            <person name="Ying K."/>
            <person name="Li Y."/>
            <person name="Lu T."/>
            <person name="Huang Y."/>
            <person name="Zhao Q."/>
            <person name="Feng Q."/>
            <person name="Zhang L."/>
            <person name="Zhu J."/>
            <person name="Weng Q."/>
            <person name="Mu J."/>
            <person name="Lu Y."/>
            <person name="Fan D."/>
            <person name="Liu Y."/>
            <person name="Guan J."/>
            <person name="Zhang Y."/>
            <person name="Yu S."/>
            <person name="Liu X."/>
            <person name="Zhang Y."/>
            <person name="Hong G."/>
            <person name="Han B."/>
            <person name="Choisne N."/>
            <person name="Demange N."/>
            <person name="Orjeda G."/>
            <person name="Samain S."/>
            <person name="Cattolico L."/>
            <person name="Pelletier E."/>
            <person name="Couloux A."/>
            <person name="Segurens B."/>
            <person name="Wincker P."/>
            <person name="D'Hont A."/>
            <person name="Scarpelli C."/>
            <person name="Weissenbach J."/>
            <person name="Salanoubat M."/>
            <person name="Quetier F."/>
            <person name="Yu Y."/>
            <person name="Kim H.R."/>
            <person name="Rambo T."/>
            <person name="Currie J."/>
            <person name="Collura K."/>
            <person name="Luo M."/>
            <person name="Yang T."/>
            <person name="Ammiraju J.S.S."/>
            <person name="Engler F."/>
            <person name="Soderlund C."/>
            <person name="Wing R.A."/>
            <person name="Palmer L.E."/>
            <person name="de la Bastide M."/>
            <person name="Spiegel L."/>
            <person name="Nascimento L."/>
            <person name="Zutavern T."/>
            <person name="O'Shaughnessy A."/>
            <person name="Dike S."/>
            <person name="Dedhia N."/>
            <person name="Preston R."/>
            <person name="Balija V."/>
            <person name="McCombie W.R."/>
            <person name="Chow T."/>
            <person name="Chen H."/>
            <person name="Chung M."/>
            <person name="Chen C."/>
            <person name="Shaw J."/>
            <person name="Wu H."/>
            <person name="Hsiao K."/>
            <person name="Chao Y."/>
            <person name="Chu M."/>
            <person name="Cheng C."/>
            <person name="Hour A."/>
            <person name="Lee P."/>
            <person name="Lin S."/>
            <person name="Lin Y."/>
            <person name="Liou J."/>
            <person name="Liu S."/>
            <person name="Hsing Y."/>
            <person name="Raghuvanshi S."/>
            <person name="Mohanty A."/>
            <person name="Bharti A.K."/>
            <person name="Gaur A."/>
            <person name="Gupta V."/>
            <person name="Kumar D."/>
            <person name="Ravi V."/>
            <person name="Vij S."/>
            <person name="Kapur A."/>
            <person name="Khurana P."/>
            <person name="Khurana P."/>
            <person name="Khurana J.P."/>
            <person name="Tyagi A.K."/>
            <person name="Gaikwad K."/>
            <person name="Singh A."/>
            <person name="Dalal V."/>
            <person name="Srivastava S."/>
            <person name="Dixit A."/>
            <person name="Pal A.K."/>
            <person name="Ghazi I.A."/>
            <person name="Yadav M."/>
            <person name="Pandit A."/>
            <person name="Bhargava A."/>
            <person name="Sureshbabu K."/>
            <person name="Batra K."/>
            <person name="Sharma T.R."/>
            <person name="Mohapatra T."/>
            <person name="Singh N.K."/>
            <person name="Messing J."/>
            <person name="Nelson A.B."/>
            <person name="Fuks G."/>
            <person name="Kavchok S."/>
            <person name="Keizer G."/>
            <person name="Linton E."/>
            <person name="Llaca V."/>
            <person name="Song R."/>
            <person name="Tanyolac B."/>
            <person name="Young S."/>
            <person name="Ho-Il K."/>
            <person name="Hahn J.H."/>
            <person name="Sangsakoo G."/>
            <person name="Vanavichit A."/>
            <person name="de Mattos Luiz.A.T."/>
            <person name="Zimmer P.D."/>
            <person name="Malone G."/>
            <person name="Dellagostin O."/>
            <person name="de Oliveira A.C."/>
            <person name="Bevan M."/>
            <person name="Bancroft I."/>
            <person name="Minx P."/>
            <person name="Cordum H."/>
            <person name="Wilson R."/>
            <person name="Cheng Z."/>
            <person name="Jin W."/>
            <person name="Jiang J."/>
            <person name="Leong S.A."/>
            <person name="Iwama H."/>
            <person name="Gojobori T."/>
            <person name="Itoh T."/>
            <person name="Niimura Y."/>
            <person name="Fujii Y."/>
            <person name="Habara T."/>
            <person name="Sakai H."/>
            <person name="Sato Y."/>
            <person name="Wilson G."/>
            <person name="Kumar K."/>
            <person name="McCouch S."/>
            <person name="Juretic N."/>
            <person name="Hoen D."/>
            <person name="Wright S."/>
            <person name="Bruskiewich R."/>
            <person name="Bureau T."/>
            <person name="Miyao A."/>
            <person name="Hirochika H."/>
            <person name="Nishikawa T."/>
            <person name="Kadowaki K."/>
            <person name="Sugiura M."/>
            <person name="Burr B."/>
            <person name="Sasaki T."/>
        </authorList>
    </citation>
    <scope>NUCLEOTIDE SEQUENCE [LARGE SCALE GENOMIC DNA]</scope>
    <source>
        <strain evidence="4">cv. Nipponbare</strain>
    </source>
</reference>
<feature type="compositionally biased region" description="Low complexity" evidence="1">
    <location>
        <begin position="16"/>
        <end position="27"/>
    </location>
</feature>
<evidence type="ECO:0000313" key="2">
    <source>
        <dbReference type="EMBL" id="BAC99545.1"/>
    </source>
</evidence>